<keyword evidence="1" id="KW-0732">Signal</keyword>
<gene>
    <name evidence="2" type="ORF">ECRASSUSDP1_LOCUS23754</name>
</gene>
<feature type="signal peptide" evidence="1">
    <location>
        <begin position="1"/>
        <end position="21"/>
    </location>
</feature>
<comment type="caution">
    <text evidence="2">The sequence shown here is derived from an EMBL/GenBank/DDBJ whole genome shotgun (WGS) entry which is preliminary data.</text>
</comment>
<evidence type="ECO:0000256" key="1">
    <source>
        <dbReference type="SAM" id="SignalP"/>
    </source>
</evidence>
<evidence type="ECO:0000313" key="2">
    <source>
        <dbReference type="EMBL" id="CAI2382284.1"/>
    </source>
</evidence>
<keyword evidence="3" id="KW-1185">Reference proteome</keyword>
<dbReference type="EMBL" id="CAMPGE010024445">
    <property type="protein sequence ID" value="CAI2382284.1"/>
    <property type="molecule type" value="Genomic_DNA"/>
</dbReference>
<protein>
    <submittedName>
        <fullName evidence="2">Uncharacterized protein</fullName>
    </submittedName>
</protein>
<organism evidence="2 3">
    <name type="scientific">Euplotes crassus</name>
    <dbReference type="NCBI Taxonomy" id="5936"/>
    <lineage>
        <taxon>Eukaryota</taxon>
        <taxon>Sar</taxon>
        <taxon>Alveolata</taxon>
        <taxon>Ciliophora</taxon>
        <taxon>Intramacronucleata</taxon>
        <taxon>Spirotrichea</taxon>
        <taxon>Hypotrichia</taxon>
        <taxon>Euplotida</taxon>
        <taxon>Euplotidae</taxon>
        <taxon>Moneuplotes</taxon>
    </lineage>
</organism>
<name>A0AAD1Y0K6_EUPCR</name>
<dbReference type="Proteomes" id="UP001295684">
    <property type="component" value="Unassembled WGS sequence"/>
</dbReference>
<evidence type="ECO:0000313" key="3">
    <source>
        <dbReference type="Proteomes" id="UP001295684"/>
    </source>
</evidence>
<feature type="chain" id="PRO_5041934190" evidence="1">
    <location>
        <begin position="22"/>
        <end position="164"/>
    </location>
</feature>
<sequence>MKTIQILTLILCVASLGTTHAYVRDVLHFKDLLDLEGSATYKVAQATSKYTCKESDEVHAAMLESQAQARLEQPSNREVVEEVGESLVGIGVRNQQLACLVFQLAIDEDINQCSAVHITREFMFKHGFTYEMSAKITEGIVPMIYPFYRGTAIECAHEFLKDKK</sequence>
<accession>A0AAD1Y0K6</accession>
<dbReference type="AlphaFoldDB" id="A0AAD1Y0K6"/>
<reference evidence="2" key="1">
    <citation type="submission" date="2023-07" db="EMBL/GenBank/DDBJ databases">
        <authorList>
            <consortium name="AG Swart"/>
            <person name="Singh M."/>
            <person name="Singh A."/>
            <person name="Seah K."/>
            <person name="Emmerich C."/>
        </authorList>
    </citation>
    <scope>NUCLEOTIDE SEQUENCE</scope>
    <source>
        <strain evidence="2">DP1</strain>
    </source>
</reference>
<proteinExistence type="predicted"/>